<sequence length="210" mass="22303">MAEHDKTARLGAVYTARSSEDVARAYDSWAEKYDADMSLAGYRHPAISLAIFARHVPKGAAPVLDAGAGTGLIGEWLAIAGYNEVDALDISAGMLEVARRKGVYRSLHQAALGTRLPFDDNHFVAIVSAGVFTTGHVGTEGLDDLLRICVPGGTIVLTVKDVLWQQSFRARIADLETEGVCALVDDTGPYVSMPGEEGTTPSRCIALTVA</sequence>
<evidence type="ECO:0000313" key="3">
    <source>
        <dbReference type="Proteomes" id="UP000094795"/>
    </source>
</evidence>
<keyword evidence="2" id="KW-0489">Methyltransferase</keyword>
<dbReference type="GO" id="GO:0032259">
    <property type="term" value="P:methylation"/>
    <property type="evidence" value="ECO:0007669"/>
    <property type="project" value="UniProtKB-KW"/>
</dbReference>
<dbReference type="Pfam" id="PF13649">
    <property type="entry name" value="Methyltransf_25"/>
    <property type="match status" value="1"/>
</dbReference>
<gene>
    <name evidence="2" type="ORF">AWJ14_10580</name>
</gene>
<dbReference type="InterPro" id="IPR041698">
    <property type="entry name" value="Methyltransf_25"/>
</dbReference>
<name>A0A1C1Z109_9HYPH</name>
<reference evidence="2 3" key="1">
    <citation type="submission" date="2015-12" db="EMBL/GenBank/DDBJ databases">
        <authorList>
            <person name="Shamseldin A."/>
            <person name="Moawad H."/>
            <person name="Abd El-Rahim W.M."/>
            <person name="Sadowsky M.J."/>
        </authorList>
    </citation>
    <scope>NUCLEOTIDE SEQUENCE [LARGE SCALE GENOMIC DNA]</scope>
    <source>
        <strain evidence="2 3">JC234</strain>
    </source>
</reference>
<dbReference type="GO" id="GO:0008757">
    <property type="term" value="F:S-adenosylmethionine-dependent methyltransferase activity"/>
    <property type="evidence" value="ECO:0007669"/>
    <property type="project" value="InterPro"/>
</dbReference>
<accession>A0A1C1Z109</accession>
<evidence type="ECO:0000313" key="2">
    <source>
        <dbReference type="EMBL" id="OCW59461.1"/>
    </source>
</evidence>
<dbReference type="AlphaFoldDB" id="A0A1C1Z109"/>
<proteinExistence type="predicted"/>
<organism evidence="2 3">
    <name type="scientific">Hoeflea olei</name>
    <dbReference type="NCBI Taxonomy" id="1480615"/>
    <lineage>
        <taxon>Bacteria</taxon>
        <taxon>Pseudomonadati</taxon>
        <taxon>Pseudomonadota</taxon>
        <taxon>Alphaproteobacteria</taxon>
        <taxon>Hyphomicrobiales</taxon>
        <taxon>Rhizobiaceae</taxon>
        <taxon>Hoeflea</taxon>
    </lineage>
</organism>
<dbReference type="RefSeq" id="WP_066174248.1">
    <property type="nucleotide sequence ID" value="NZ_LQZT01000001.1"/>
</dbReference>
<keyword evidence="2" id="KW-0808">Transferase</keyword>
<keyword evidence="3" id="KW-1185">Reference proteome</keyword>
<dbReference type="InterPro" id="IPR050508">
    <property type="entry name" value="Methyltransf_Superfamily"/>
</dbReference>
<dbReference type="Gene3D" id="3.40.50.150">
    <property type="entry name" value="Vaccinia Virus protein VP39"/>
    <property type="match status" value="1"/>
</dbReference>
<comment type="caution">
    <text evidence="2">The sequence shown here is derived from an EMBL/GenBank/DDBJ whole genome shotgun (WGS) entry which is preliminary data.</text>
</comment>
<dbReference type="OrthoDB" id="9807911at2"/>
<feature type="domain" description="Methyltransferase" evidence="1">
    <location>
        <begin position="63"/>
        <end position="153"/>
    </location>
</feature>
<dbReference type="EMBL" id="LQZT01000001">
    <property type="protein sequence ID" value="OCW59461.1"/>
    <property type="molecule type" value="Genomic_DNA"/>
</dbReference>
<dbReference type="STRING" id="1480615.AWJ14_10580"/>
<dbReference type="SUPFAM" id="SSF53335">
    <property type="entry name" value="S-adenosyl-L-methionine-dependent methyltransferases"/>
    <property type="match status" value="1"/>
</dbReference>
<evidence type="ECO:0000259" key="1">
    <source>
        <dbReference type="Pfam" id="PF13649"/>
    </source>
</evidence>
<dbReference type="PANTHER" id="PTHR42912">
    <property type="entry name" value="METHYLTRANSFERASE"/>
    <property type="match status" value="1"/>
</dbReference>
<dbReference type="CDD" id="cd02440">
    <property type="entry name" value="AdoMet_MTases"/>
    <property type="match status" value="1"/>
</dbReference>
<protein>
    <submittedName>
        <fullName evidence="2">Methyltransferase type 11</fullName>
    </submittedName>
</protein>
<dbReference type="Proteomes" id="UP000094795">
    <property type="component" value="Unassembled WGS sequence"/>
</dbReference>
<dbReference type="InterPro" id="IPR029063">
    <property type="entry name" value="SAM-dependent_MTases_sf"/>
</dbReference>